<evidence type="ECO:0000256" key="3">
    <source>
        <dbReference type="ARBA" id="ARBA00022723"/>
    </source>
</evidence>
<dbReference type="InterPro" id="IPR012292">
    <property type="entry name" value="Globin/Proto"/>
</dbReference>
<evidence type="ECO:0000256" key="4">
    <source>
        <dbReference type="ARBA" id="ARBA00023004"/>
    </source>
</evidence>
<evidence type="ECO:0000313" key="6">
    <source>
        <dbReference type="EMBL" id="GAL85924.1"/>
    </source>
</evidence>
<keyword evidence="2 5" id="KW-0349">Heme</keyword>
<accession>A0A098LHK3</accession>
<evidence type="ECO:0000256" key="1">
    <source>
        <dbReference type="ARBA" id="ARBA00022448"/>
    </source>
</evidence>
<dbReference type="AlphaFoldDB" id="A0A098LHK3"/>
<evidence type="ECO:0000313" key="7">
    <source>
        <dbReference type="Proteomes" id="UP000030185"/>
    </source>
</evidence>
<keyword evidence="3 5" id="KW-0479">Metal-binding</keyword>
<dbReference type="Proteomes" id="UP000030185">
    <property type="component" value="Unassembled WGS sequence"/>
</dbReference>
<sequence>MVNSFYEKVNKDELLSYVFNDFSKVNWEKHLPKMYQFWNYLLLGIPEYKGRPFPVHTQLPVESKHFDVWLRLFKANIDEQFSGPVADMAKVKGEQIALTFQYRMGLLED</sequence>
<dbReference type="CDD" id="cd08916">
    <property type="entry name" value="TrHb3_P"/>
    <property type="match status" value="1"/>
</dbReference>
<name>A0A098LHK3_9BACT</name>
<evidence type="ECO:0000256" key="2">
    <source>
        <dbReference type="ARBA" id="ARBA00022617"/>
    </source>
</evidence>
<dbReference type="GO" id="GO:0046872">
    <property type="term" value="F:metal ion binding"/>
    <property type="evidence" value="ECO:0007669"/>
    <property type="project" value="UniProtKB-KW"/>
</dbReference>
<proteinExistence type="predicted"/>
<keyword evidence="7" id="KW-1185">Reference proteome</keyword>
<dbReference type="InterPro" id="IPR001486">
    <property type="entry name" value="Hemoglobin_trunc"/>
</dbReference>
<organism evidence="6 7">
    <name type="scientific">Sporocytophaga myxococcoides</name>
    <dbReference type="NCBI Taxonomy" id="153721"/>
    <lineage>
        <taxon>Bacteria</taxon>
        <taxon>Pseudomonadati</taxon>
        <taxon>Bacteroidota</taxon>
        <taxon>Cytophagia</taxon>
        <taxon>Cytophagales</taxon>
        <taxon>Cytophagaceae</taxon>
        <taxon>Sporocytophaga</taxon>
    </lineage>
</organism>
<feature type="binding site" description="distal binding residue" evidence="5">
    <location>
        <position position="56"/>
    </location>
    <ligand>
        <name>heme</name>
        <dbReference type="ChEBI" id="CHEBI:30413"/>
    </ligand>
    <ligandPart>
        <name>Fe</name>
        <dbReference type="ChEBI" id="CHEBI:18248"/>
    </ligandPart>
</feature>
<dbReference type="GO" id="GO:0019825">
    <property type="term" value="F:oxygen binding"/>
    <property type="evidence" value="ECO:0007669"/>
    <property type="project" value="InterPro"/>
</dbReference>
<dbReference type="InterPro" id="IPR009050">
    <property type="entry name" value="Globin-like_sf"/>
</dbReference>
<dbReference type="SUPFAM" id="SSF46458">
    <property type="entry name" value="Globin-like"/>
    <property type="match status" value="1"/>
</dbReference>
<evidence type="ECO:0000256" key="5">
    <source>
        <dbReference type="PIRSR" id="PIRSR601486-1"/>
    </source>
</evidence>
<comment type="caution">
    <text evidence="6">The sequence shown here is derived from an EMBL/GenBank/DDBJ whole genome shotgun (WGS) entry which is preliminary data.</text>
</comment>
<dbReference type="eggNOG" id="COG2346">
    <property type="taxonomic scope" value="Bacteria"/>
</dbReference>
<dbReference type="Pfam" id="PF01152">
    <property type="entry name" value="Bac_globin"/>
    <property type="match status" value="1"/>
</dbReference>
<protein>
    <submittedName>
        <fullName evidence="6">Globin</fullName>
    </submittedName>
</protein>
<dbReference type="GO" id="GO:0020037">
    <property type="term" value="F:heme binding"/>
    <property type="evidence" value="ECO:0007669"/>
    <property type="project" value="InterPro"/>
</dbReference>
<dbReference type="STRING" id="153721.MYP_3153"/>
<keyword evidence="1" id="KW-0813">Transport</keyword>
<gene>
    <name evidence="6" type="ORF">MYP_3153</name>
</gene>
<dbReference type="Gene3D" id="1.10.490.10">
    <property type="entry name" value="Globins"/>
    <property type="match status" value="1"/>
</dbReference>
<reference evidence="6 7" key="1">
    <citation type="submission" date="2014-09" db="EMBL/GenBank/DDBJ databases">
        <title>Sporocytophaga myxococcoides PG-01 genome sequencing.</title>
        <authorList>
            <person name="Liu L."/>
            <person name="Gao P.J."/>
            <person name="Chen G.J."/>
            <person name="Wang L.S."/>
        </authorList>
    </citation>
    <scope>NUCLEOTIDE SEQUENCE [LARGE SCALE GENOMIC DNA]</scope>
    <source>
        <strain evidence="6 7">PG-01</strain>
    </source>
</reference>
<keyword evidence="4 5" id="KW-0408">Iron</keyword>
<dbReference type="EMBL" id="BBLT01000006">
    <property type="protein sequence ID" value="GAL85924.1"/>
    <property type="molecule type" value="Genomic_DNA"/>
</dbReference>